<dbReference type="EMBL" id="AP024714">
    <property type="protein sequence ID" value="BCX82257.1"/>
    <property type="molecule type" value="Genomic_DNA"/>
</dbReference>
<reference evidence="2" key="1">
    <citation type="journal article" date="2024" name="Int. J. Syst. Evol. Microbiol.">
        <title>Methylomarinovum tepidoasis sp. nov., a moderately thermophilic methanotroph of the family Methylothermaceae isolated from a deep-sea hydrothermal field.</title>
        <authorList>
            <person name="Hirayama H."/>
            <person name="Takaki Y."/>
            <person name="Abe M."/>
            <person name="Miyazaki M."/>
            <person name="Uematsu K."/>
            <person name="Matsui Y."/>
            <person name="Takai K."/>
        </authorList>
    </citation>
    <scope>NUCLEOTIDE SEQUENCE [LARGE SCALE GENOMIC DNA]</scope>
    <source>
        <strain evidence="2">IT-9</strain>
    </source>
</reference>
<dbReference type="AlphaFoldDB" id="A0AAU9CRV4"/>
<dbReference type="KEGG" id="mcau:MIT9_P1843"/>
<evidence type="ECO:0000313" key="1">
    <source>
        <dbReference type="EMBL" id="BCX82257.1"/>
    </source>
</evidence>
<gene>
    <name evidence="1" type="ORF">MIT9_P1843</name>
</gene>
<dbReference type="RefSeq" id="WP_317704664.1">
    <property type="nucleotide sequence ID" value="NZ_AP024714.1"/>
</dbReference>
<dbReference type="SUPFAM" id="SSF82171">
    <property type="entry name" value="DPP6 N-terminal domain-like"/>
    <property type="match status" value="1"/>
</dbReference>
<sequence>MMKIENKIYKSSLVTNPPAHHFFGFHDLPQWNHAGDMMLALRVDSIDHPPLPDQKADSGVILYPEREFIPIHVTSAFNYPQGARQQWIGSSDLFVCNIRRQDHWGANVVDARDRKVINVLDFPIHCLDNQGHHGFFVNYSRLHRLGGYGYVGVDDHTSSENIPNDCGIYKGDIRTNKYELLVSILECARIGAPSSRQGGRHHYLTHLSLSPSGNRLAFLHRYLLPDGGLTTRLMTVGVDGDDLRVLAKGFLSHFDWLDDGRILIWGRIDEATRNLRELPIFWLPGGDVLARTAKKILKQFIKPGTDKKSGNAAFFAIEDNENPNFQIVGARFLKEDGHPMVCPADRHWMVIDTYPDNEGWRKLMLYNMFEDHVVDLGRYQMITKAPDWGKWNQNNALPGVEPLIVQSFGEKKLIYTRSGLHCDLHPRWHPKGKAVAFDSIHEGTRQIYVIDFFKDDGVL</sequence>
<evidence type="ECO:0000313" key="2">
    <source>
        <dbReference type="Proteomes" id="UP001321825"/>
    </source>
</evidence>
<accession>A0AAU9CRV4</accession>
<dbReference type="Proteomes" id="UP001321825">
    <property type="component" value="Chromosome"/>
</dbReference>
<proteinExistence type="predicted"/>
<name>A0AAU9CRV4_9GAMM</name>
<keyword evidence="2" id="KW-1185">Reference proteome</keyword>
<protein>
    <submittedName>
        <fullName evidence="1">Uncharacterized protein</fullName>
    </submittedName>
</protein>
<organism evidence="1 2">
    <name type="scientific">Methylomarinovum caldicuralii</name>
    <dbReference type="NCBI Taxonomy" id="438856"/>
    <lineage>
        <taxon>Bacteria</taxon>
        <taxon>Pseudomonadati</taxon>
        <taxon>Pseudomonadota</taxon>
        <taxon>Gammaproteobacteria</taxon>
        <taxon>Methylococcales</taxon>
        <taxon>Methylothermaceae</taxon>
        <taxon>Methylomarinovum</taxon>
    </lineage>
</organism>